<keyword evidence="2" id="KW-1185">Reference proteome</keyword>
<proteinExistence type="predicted"/>
<dbReference type="Proteomes" id="UP000029224">
    <property type="component" value="Unassembled WGS sequence"/>
</dbReference>
<comment type="caution">
    <text evidence="1">The sequence shown here is derived from an EMBL/GenBank/DDBJ whole genome shotgun (WGS) entry which is preliminary data.</text>
</comment>
<protein>
    <submittedName>
        <fullName evidence="1">Uncharacterized protein</fullName>
    </submittedName>
</protein>
<dbReference type="AlphaFoldDB" id="A0A090T9Q1"/>
<evidence type="ECO:0000313" key="1">
    <source>
        <dbReference type="EMBL" id="GAL35449.1"/>
    </source>
</evidence>
<accession>A0A090T9Q1</accession>
<name>A0A090T9Q1_9VIBR</name>
<reference evidence="1" key="1">
    <citation type="submission" date="2014-09" db="EMBL/GenBank/DDBJ databases">
        <title>Vibrio maritimus JCM 19240. (C210) whole genome shotgun sequence.</title>
        <authorList>
            <person name="Sawabe T."/>
            <person name="Meirelles P."/>
            <person name="Nakanishi M."/>
            <person name="Sayaka M."/>
            <person name="Hattori M."/>
            <person name="Ohkuma M."/>
        </authorList>
    </citation>
    <scope>NUCLEOTIDE SEQUENCE [LARGE SCALE GENOMIC DNA]</scope>
    <source>
        <strain evidence="1">JCM 19240</strain>
    </source>
</reference>
<dbReference type="EMBL" id="BBMT01000007">
    <property type="protein sequence ID" value="GAL35449.1"/>
    <property type="molecule type" value="Genomic_DNA"/>
</dbReference>
<gene>
    <name evidence="1" type="ORF">JCM19240_296</name>
</gene>
<evidence type="ECO:0000313" key="2">
    <source>
        <dbReference type="Proteomes" id="UP000029224"/>
    </source>
</evidence>
<sequence>MVKRNNDILDHASLTPSIIKPAEIVRLPSHMDSHEHHYTQVVIGSKVNQSSM</sequence>
<reference evidence="1" key="2">
    <citation type="submission" date="2014-09" db="EMBL/GenBank/DDBJ databases">
        <authorList>
            <consortium name="NBRP consortium"/>
            <person name="Sawabe T."/>
            <person name="Meirelles P."/>
            <person name="Nakanishi M."/>
            <person name="Sayaka M."/>
            <person name="Hattori M."/>
            <person name="Ohkuma M."/>
        </authorList>
    </citation>
    <scope>NUCLEOTIDE SEQUENCE [LARGE SCALE GENOMIC DNA]</scope>
    <source>
        <strain evidence="1">JCM 19240</strain>
    </source>
</reference>
<organism evidence="1 2">
    <name type="scientific">Vibrio maritimus</name>
    <dbReference type="NCBI Taxonomy" id="990268"/>
    <lineage>
        <taxon>Bacteria</taxon>
        <taxon>Pseudomonadati</taxon>
        <taxon>Pseudomonadota</taxon>
        <taxon>Gammaproteobacteria</taxon>
        <taxon>Vibrionales</taxon>
        <taxon>Vibrionaceae</taxon>
        <taxon>Vibrio</taxon>
    </lineage>
</organism>